<dbReference type="EnsemblProtists" id="EOD37224">
    <property type="protein sequence ID" value="EOD37224"/>
    <property type="gene ID" value="EMIHUDRAFT_225637"/>
</dbReference>
<dbReference type="InterPro" id="IPR001752">
    <property type="entry name" value="Kinesin_motor_dom"/>
</dbReference>
<dbReference type="GO" id="GO:0003777">
    <property type="term" value="F:microtubule motor activity"/>
    <property type="evidence" value="ECO:0007669"/>
    <property type="project" value="InterPro"/>
</dbReference>
<evidence type="ECO:0000259" key="4">
    <source>
        <dbReference type="PROSITE" id="PS50067"/>
    </source>
</evidence>
<dbReference type="GO" id="GO:0008017">
    <property type="term" value="F:microtubule binding"/>
    <property type="evidence" value="ECO:0007669"/>
    <property type="project" value="InterPro"/>
</dbReference>
<feature type="coiled-coil region" evidence="2">
    <location>
        <begin position="30"/>
        <end position="92"/>
    </location>
</feature>
<dbReference type="HOGENOM" id="CLU_542327_0_0_1"/>
<dbReference type="Gene3D" id="1.10.287.1490">
    <property type="match status" value="1"/>
</dbReference>
<dbReference type="InterPro" id="IPR027417">
    <property type="entry name" value="P-loop_NTPase"/>
</dbReference>
<dbReference type="Pfam" id="PF16796">
    <property type="entry name" value="Microtub_bd"/>
    <property type="match status" value="1"/>
</dbReference>
<dbReference type="PANTHER" id="PTHR47972">
    <property type="entry name" value="KINESIN-LIKE PROTEIN KLP-3"/>
    <property type="match status" value="1"/>
</dbReference>
<evidence type="ECO:0000256" key="2">
    <source>
        <dbReference type="SAM" id="Coils"/>
    </source>
</evidence>
<dbReference type="SUPFAM" id="SSF52540">
    <property type="entry name" value="P-loop containing nucleoside triphosphate hydrolases"/>
    <property type="match status" value="2"/>
</dbReference>
<organism evidence="5 6">
    <name type="scientific">Emiliania huxleyi (strain CCMP1516)</name>
    <dbReference type="NCBI Taxonomy" id="280463"/>
    <lineage>
        <taxon>Eukaryota</taxon>
        <taxon>Haptista</taxon>
        <taxon>Haptophyta</taxon>
        <taxon>Prymnesiophyceae</taxon>
        <taxon>Isochrysidales</taxon>
        <taxon>Noelaerhabdaceae</taxon>
        <taxon>Emiliania</taxon>
    </lineage>
</organism>
<dbReference type="RefSeq" id="XP_005789653.1">
    <property type="nucleotide sequence ID" value="XM_005789596.1"/>
</dbReference>
<dbReference type="SMART" id="SM00129">
    <property type="entry name" value="KISc"/>
    <property type="match status" value="1"/>
</dbReference>
<comment type="caution">
    <text evidence="1">Lacks conserved residue(s) required for the propagation of feature annotation.</text>
</comment>
<dbReference type="Pfam" id="PF00225">
    <property type="entry name" value="Kinesin"/>
    <property type="match status" value="1"/>
</dbReference>
<dbReference type="KEGG" id="ehx:EMIHUDRAFT_225637"/>
<feature type="coiled-coil region" evidence="2">
    <location>
        <begin position="308"/>
        <end position="381"/>
    </location>
</feature>
<dbReference type="PANTHER" id="PTHR47972:SF28">
    <property type="entry name" value="KINESIN-LIKE PROTEIN KLP-3"/>
    <property type="match status" value="1"/>
</dbReference>
<evidence type="ECO:0000313" key="6">
    <source>
        <dbReference type="Proteomes" id="UP000013827"/>
    </source>
</evidence>
<feature type="region of interest" description="Disordered" evidence="3">
    <location>
        <begin position="1"/>
        <end position="26"/>
    </location>
</feature>
<keyword evidence="6" id="KW-1185">Reference proteome</keyword>
<sequence>MLSAPNGETIHSASSPAGRPSRMEGYWDRVTELTQKIKGLEAQLQELQEEAEGTAAALAQSEATRGRLQGELDDARAQLRLLSGQLARAQAVADQCDERVRQETASLAAELAEMRAKPVPPSPRKVQKQELKGSIRVMCRVRPTAAGEGAAVVTIPTPTDVLVAQPGTREGRRSFAFDQAFGPGSGQEAVFEEVEPCVESVLDGFNGMLEAQAINKSLSALGNVMAKLQEKAKHVPFRDSKLTQLLADSLGGNSKTFMFAASESLCSLEFGMRVRKVELGRASGRRVEGASLAELKEARGAEERAGEAKEGREAQAAMEAELVELRQRKEADALLLEQGADKQRTQLADERKRAAATEAALREARAKLEASEAELRKLRSDGVRELASAARELAAPARPVSQEAAAALRQSAAVSLGQYEPSERERPAEVAALFRGSAVNLSASIQSEMGRPPAAPPAAREPAAPAMSTANLLDMDSSALCAARPLLPEGAAELATFHAPEWK</sequence>
<accession>A0A0D3KN89</accession>
<dbReference type="AlphaFoldDB" id="A0A0D3KN89"/>
<comment type="similarity">
    <text evidence="1">Belongs to the TRAFAC class myosin-kinesin ATPase superfamily. Kinesin family.</text>
</comment>
<evidence type="ECO:0000313" key="5">
    <source>
        <dbReference type="EnsemblProtists" id="EOD37224"/>
    </source>
</evidence>
<feature type="domain" description="Kinesin motor" evidence="4">
    <location>
        <begin position="210"/>
        <end position="277"/>
    </location>
</feature>
<dbReference type="GO" id="GO:0005524">
    <property type="term" value="F:ATP binding"/>
    <property type="evidence" value="ECO:0007669"/>
    <property type="project" value="InterPro"/>
</dbReference>
<reference evidence="5" key="2">
    <citation type="submission" date="2024-10" db="UniProtKB">
        <authorList>
            <consortium name="EnsemblProtists"/>
        </authorList>
    </citation>
    <scope>IDENTIFICATION</scope>
</reference>
<dbReference type="Gene3D" id="3.40.850.10">
    <property type="entry name" value="Kinesin motor domain"/>
    <property type="match status" value="2"/>
</dbReference>
<keyword evidence="2" id="KW-0175">Coiled coil</keyword>
<dbReference type="InterPro" id="IPR036961">
    <property type="entry name" value="Kinesin_motor_dom_sf"/>
</dbReference>
<dbReference type="GeneID" id="17282493"/>
<dbReference type="eggNOG" id="KOG0239">
    <property type="taxonomic scope" value="Eukaryota"/>
</dbReference>
<dbReference type="InterPro" id="IPR031852">
    <property type="entry name" value="Vik1/Cik1_MT-bd"/>
</dbReference>
<dbReference type="Proteomes" id="UP000013827">
    <property type="component" value="Unassembled WGS sequence"/>
</dbReference>
<evidence type="ECO:0000256" key="1">
    <source>
        <dbReference type="PROSITE-ProRule" id="PRU00283"/>
    </source>
</evidence>
<dbReference type="InterPro" id="IPR027640">
    <property type="entry name" value="Kinesin-like_fam"/>
</dbReference>
<evidence type="ECO:0000256" key="3">
    <source>
        <dbReference type="SAM" id="MobiDB-lite"/>
    </source>
</evidence>
<dbReference type="GO" id="GO:0007018">
    <property type="term" value="P:microtubule-based movement"/>
    <property type="evidence" value="ECO:0007669"/>
    <property type="project" value="InterPro"/>
</dbReference>
<protein>
    <recommendedName>
        <fullName evidence="4">Kinesin motor domain-containing protein</fullName>
    </recommendedName>
</protein>
<dbReference type="GO" id="GO:0015630">
    <property type="term" value="C:microtubule cytoskeleton"/>
    <property type="evidence" value="ECO:0007669"/>
    <property type="project" value="TreeGrafter"/>
</dbReference>
<dbReference type="PaxDb" id="2903-EOD37224"/>
<name>A0A0D3KN89_EMIH1</name>
<feature type="domain" description="Kinesin motor" evidence="4">
    <location>
        <begin position="134"/>
        <end position="207"/>
    </location>
</feature>
<dbReference type="PROSITE" id="PS50067">
    <property type="entry name" value="KINESIN_MOTOR_2"/>
    <property type="match status" value="2"/>
</dbReference>
<dbReference type="STRING" id="2903.R1FUP5"/>
<reference evidence="6" key="1">
    <citation type="journal article" date="2013" name="Nature">
        <title>Pan genome of the phytoplankton Emiliania underpins its global distribution.</title>
        <authorList>
            <person name="Read B.A."/>
            <person name="Kegel J."/>
            <person name="Klute M.J."/>
            <person name="Kuo A."/>
            <person name="Lefebvre S.C."/>
            <person name="Maumus F."/>
            <person name="Mayer C."/>
            <person name="Miller J."/>
            <person name="Monier A."/>
            <person name="Salamov A."/>
            <person name="Young J."/>
            <person name="Aguilar M."/>
            <person name="Claverie J.M."/>
            <person name="Frickenhaus S."/>
            <person name="Gonzalez K."/>
            <person name="Herman E.K."/>
            <person name="Lin Y.C."/>
            <person name="Napier J."/>
            <person name="Ogata H."/>
            <person name="Sarno A.F."/>
            <person name="Shmutz J."/>
            <person name="Schroeder D."/>
            <person name="de Vargas C."/>
            <person name="Verret F."/>
            <person name="von Dassow P."/>
            <person name="Valentin K."/>
            <person name="Van de Peer Y."/>
            <person name="Wheeler G."/>
            <person name="Dacks J.B."/>
            <person name="Delwiche C.F."/>
            <person name="Dyhrman S.T."/>
            <person name="Glockner G."/>
            <person name="John U."/>
            <person name="Richards T."/>
            <person name="Worden A.Z."/>
            <person name="Zhang X."/>
            <person name="Grigoriev I.V."/>
            <person name="Allen A.E."/>
            <person name="Bidle K."/>
            <person name="Borodovsky M."/>
            <person name="Bowler C."/>
            <person name="Brownlee C."/>
            <person name="Cock J.M."/>
            <person name="Elias M."/>
            <person name="Gladyshev V.N."/>
            <person name="Groth M."/>
            <person name="Guda C."/>
            <person name="Hadaegh A."/>
            <person name="Iglesias-Rodriguez M.D."/>
            <person name="Jenkins J."/>
            <person name="Jones B.M."/>
            <person name="Lawson T."/>
            <person name="Leese F."/>
            <person name="Lindquist E."/>
            <person name="Lobanov A."/>
            <person name="Lomsadze A."/>
            <person name="Malik S.B."/>
            <person name="Marsh M.E."/>
            <person name="Mackinder L."/>
            <person name="Mock T."/>
            <person name="Mueller-Roeber B."/>
            <person name="Pagarete A."/>
            <person name="Parker M."/>
            <person name="Probert I."/>
            <person name="Quesneville H."/>
            <person name="Raines C."/>
            <person name="Rensing S.A."/>
            <person name="Riano-Pachon D.M."/>
            <person name="Richier S."/>
            <person name="Rokitta S."/>
            <person name="Shiraiwa Y."/>
            <person name="Soanes D.M."/>
            <person name="van der Giezen M."/>
            <person name="Wahlund T.M."/>
            <person name="Williams B."/>
            <person name="Wilson W."/>
            <person name="Wolfe G."/>
            <person name="Wurch L.L."/>
        </authorList>
    </citation>
    <scope>NUCLEOTIDE SEQUENCE</scope>
</reference>
<proteinExistence type="inferred from homology"/>